<feature type="region of interest" description="Disordered" evidence="1">
    <location>
        <begin position="37"/>
        <end position="59"/>
    </location>
</feature>
<reference evidence="3 4" key="1">
    <citation type="submission" date="2020-02" db="EMBL/GenBank/DDBJ databases">
        <authorList>
            <person name="Ma Q."/>
            <person name="Huang Y."/>
            <person name="Song X."/>
            <person name="Pei D."/>
        </authorList>
    </citation>
    <scope>NUCLEOTIDE SEQUENCE [LARGE SCALE GENOMIC DNA]</scope>
    <source>
        <strain evidence="3">Sxm20200214</strain>
        <tissue evidence="3">Leaf</tissue>
    </source>
</reference>
<sequence length="115" mass="12706">MVSFAGFAFVTGFLLGLLAVVAAEAAAFLYLVKRLNRKQESSSDPTSKGSDPPPLEPIDFNLNKQGVIWVLELDESLKEKLPKEPKKKINHLEVAPLRLFQGLNSPQENGTLHSY</sequence>
<keyword evidence="2" id="KW-0472">Membrane</keyword>
<evidence type="ECO:0000256" key="1">
    <source>
        <dbReference type="SAM" id="MobiDB-lite"/>
    </source>
</evidence>
<keyword evidence="2" id="KW-1133">Transmembrane helix</keyword>
<keyword evidence="2" id="KW-0812">Transmembrane</keyword>
<evidence type="ECO:0000256" key="2">
    <source>
        <dbReference type="SAM" id="Phobius"/>
    </source>
</evidence>
<gene>
    <name evidence="3" type="ORF">Bca52824_096481</name>
</gene>
<feature type="transmembrane region" description="Helical" evidence="2">
    <location>
        <begin position="6"/>
        <end position="32"/>
    </location>
</feature>
<evidence type="ECO:0000313" key="3">
    <source>
        <dbReference type="EMBL" id="KAG2241534.1"/>
    </source>
</evidence>
<evidence type="ECO:0000313" key="4">
    <source>
        <dbReference type="Proteomes" id="UP000886595"/>
    </source>
</evidence>
<accession>A0A8X7NWU3</accession>
<dbReference type="EMBL" id="JAAMPC010000931">
    <property type="protein sequence ID" value="KAG2241534.1"/>
    <property type="molecule type" value="Genomic_DNA"/>
</dbReference>
<dbReference type="Proteomes" id="UP000886595">
    <property type="component" value="Unassembled WGS sequence"/>
</dbReference>
<protein>
    <submittedName>
        <fullName evidence="3">Uncharacterized protein</fullName>
    </submittedName>
</protein>
<organism evidence="3 4">
    <name type="scientific">Brassica carinata</name>
    <name type="common">Ethiopian mustard</name>
    <name type="synonym">Abyssinian cabbage</name>
    <dbReference type="NCBI Taxonomy" id="52824"/>
    <lineage>
        <taxon>Eukaryota</taxon>
        <taxon>Viridiplantae</taxon>
        <taxon>Streptophyta</taxon>
        <taxon>Embryophyta</taxon>
        <taxon>Tracheophyta</taxon>
        <taxon>Spermatophyta</taxon>
        <taxon>Magnoliopsida</taxon>
        <taxon>eudicotyledons</taxon>
        <taxon>Gunneridae</taxon>
        <taxon>Pentapetalae</taxon>
        <taxon>rosids</taxon>
        <taxon>malvids</taxon>
        <taxon>Brassicales</taxon>
        <taxon>Brassicaceae</taxon>
        <taxon>Brassiceae</taxon>
        <taxon>Brassica</taxon>
    </lineage>
</organism>
<comment type="caution">
    <text evidence="3">The sequence shown here is derived from an EMBL/GenBank/DDBJ whole genome shotgun (WGS) entry which is preliminary data.</text>
</comment>
<proteinExistence type="predicted"/>
<dbReference type="AlphaFoldDB" id="A0A8X7NWU3"/>
<keyword evidence="4" id="KW-1185">Reference proteome</keyword>
<name>A0A8X7NWU3_BRACI</name>